<dbReference type="Gene3D" id="2.40.50.140">
    <property type="entry name" value="Nucleic acid-binding proteins"/>
    <property type="match status" value="1"/>
</dbReference>
<keyword evidence="3" id="KW-1185">Reference proteome</keyword>
<dbReference type="SMART" id="SM00357">
    <property type="entry name" value="CSP"/>
    <property type="match status" value="1"/>
</dbReference>
<dbReference type="EMBL" id="JFBM01000069">
    <property type="protein sequence ID" value="KFU75426.1"/>
    <property type="molecule type" value="Genomic_DNA"/>
</dbReference>
<accession>A0A2P2FFC5</accession>
<dbReference type="SUPFAM" id="SSF50249">
    <property type="entry name" value="Nucleic acid-binding proteins"/>
    <property type="match status" value="1"/>
</dbReference>
<comment type="caution">
    <text evidence="2">The sequence shown here is derived from an EMBL/GenBank/DDBJ whole genome shotgun (WGS) entry which is preliminary data.</text>
</comment>
<protein>
    <recommendedName>
        <fullName evidence="1">CSD domain-containing protein</fullName>
    </recommendedName>
</protein>
<dbReference type="AlphaFoldDB" id="A0A2P2FFC5"/>
<evidence type="ECO:0000259" key="1">
    <source>
        <dbReference type="PROSITE" id="PS51857"/>
    </source>
</evidence>
<dbReference type="InterPro" id="IPR011129">
    <property type="entry name" value="CSD"/>
</dbReference>
<feature type="domain" description="CSD" evidence="1">
    <location>
        <begin position="1"/>
        <end position="65"/>
    </location>
</feature>
<dbReference type="Proteomes" id="UP000256220">
    <property type="component" value="Unassembled WGS sequence"/>
</dbReference>
<dbReference type="InterPro" id="IPR002059">
    <property type="entry name" value="CSP_DNA-bd"/>
</dbReference>
<dbReference type="InterPro" id="IPR012340">
    <property type="entry name" value="NA-bd_OB-fold"/>
</dbReference>
<proteinExistence type="predicted"/>
<dbReference type="PROSITE" id="PS51857">
    <property type="entry name" value="CSD_2"/>
    <property type="match status" value="1"/>
</dbReference>
<dbReference type="Pfam" id="PF00313">
    <property type="entry name" value="CSD"/>
    <property type="match status" value="1"/>
</dbReference>
<dbReference type="PRINTS" id="PR00050">
    <property type="entry name" value="COLDSHOCK"/>
</dbReference>
<sequence length="137" mass="15064">MLTGKVLRFDDVRGYGFVAPDDGNEDFFLHVNDLECDKRLIVPGVRVRFAAEEGDRGLKASRVNLAEQQAEAPPAVAQPAGVVYEDEMACDVLTAQELRDELTEALLTCVPGLTGQQILAVRAGIVELARKYCWIDE</sequence>
<organism evidence="2 3">
    <name type="scientific">Amycolatopsis lurida NRRL 2430</name>
    <dbReference type="NCBI Taxonomy" id="1460371"/>
    <lineage>
        <taxon>Bacteria</taxon>
        <taxon>Bacillati</taxon>
        <taxon>Actinomycetota</taxon>
        <taxon>Actinomycetes</taxon>
        <taxon>Pseudonocardiales</taxon>
        <taxon>Pseudonocardiaceae</taxon>
        <taxon>Amycolatopsis</taxon>
    </lineage>
</organism>
<reference evidence="2 3" key="1">
    <citation type="journal article" date="2014" name="Genome Announc.">
        <title>Draft Genome Sequence of Amycolatopsis lurida NRRL 2430, Producer of the Glycopeptide Family Antibiotic Ristocetin.</title>
        <authorList>
            <person name="Kwun M.J."/>
            <person name="Hong H.J."/>
        </authorList>
    </citation>
    <scope>NUCLEOTIDE SEQUENCE [LARGE SCALE GENOMIC DNA]</scope>
    <source>
        <strain evidence="2 3">NRRL 2430</strain>
    </source>
</reference>
<gene>
    <name evidence="2" type="ORF">BB31_41580</name>
</gene>
<evidence type="ECO:0000313" key="2">
    <source>
        <dbReference type="EMBL" id="KFU75426.1"/>
    </source>
</evidence>
<evidence type="ECO:0000313" key="3">
    <source>
        <dbReference type="Proteomes" id="UP000256220"/>
    </source>
</evidence>
<name>A0A2P2FFC5_AMYLU</name>
<dbReference type="GO" id="GO:0003676">
    <property type="term" value="F:nucleic acid binding"/>
    <property type="evidence" value="ECO:0007669"/>
    <property type="project" value="InterPro"/>
</dbReference>